<dbReference type="InParanoid" id="I3TEK2"/>
<dbReference type="PANTHER" id="PTHR38597">
    <property type="entry name" value="BLL3834 PROTEIN"/>
    <property type="match status" value="1"/>
</dbReference>
<name>I3TEK2_THEC1</name>
<evidence type="ECO:0000313" key="1">
    <source>
        <dbReference type="EMBL" id="AFK51190.1"/>
    </source>
</evidence>
<proteinExistence type="predicted"/>
<keyword evidence="2" id="KW-1185">Reference proteome</keyword>
<dbReference type="Proteomes" id="UP000005270">
    <property type="component" value="Chromosome"/>
</dbReference>
<evidence type="ECO:0008006" key="3">
    <source>
        <dbReference type="Google" id="ProtNLM"/>
    </source>
</evidence>
<dbReference type="KEGG" id="thg:TCELL_0766"/>
<gene>
    <name evidence="1" type="ordered locus">TCELL_0766</name>
</gene>
<dbReference type="RefSeq" id="WP_014737440.1">
    <property type="nucleotide sequence ID" value="NC_017954.1"/>
</dbReference>
<sequence length="393" mass="43788">MSLEGVAELPLHEGSVPTWLLRIMERMSLAILRIMVEEFGPDKVVERFSNPLWFQGFNNVIGMDWDSSGSTTVLTGVLKSVTWRSPDLGLLVLGGKGGNARRVPQEVAAATRLFDLGDEKVRELEKASRLVAKVDSALFQAGYTLYHHALFLSENGVWSIVQQGMNLEKKTARRYHWKHGTSFFSDPHEAVSGTPSGKVLNIVDSRAEGLRRVLDDLVKEGLERVSSLYSQVYNSLKGQVGLTTYLAETGSGSITRVAYGDKGLLVYQPLPHPFEVHRLFKSIDVVVDGFEDLVLARGVGAKTMRALALVSHLVYDEPPGFDDRVDTPLDPFVYSYAIGGKDGVPYRVRRREAEEVVSTLEDIINRAKLGDKDKLRAFKKLRELKIRVVGKYI</sequence>
<dbReference type="GeneID" id="13013081"/>
<dbReference type="HOGENOM" id="CLU_061722_0_0_2"/>
<dbReference type="STRING" id="1184251.TCELL_0766"/>
<dbReference type="PANTHER" id="PTHR38597:SF1">
    <property type="entry name" value="BLL3834 PROTEIN"/>
    <property type="match status" value="1"/>
</dbReference>
<dbReference type="InterPro" id="IPR008482">
    <property type="entry name" value="DUF763"/>
</dbReference>
<dbReference type="eggNOG" id="arCOG04253">
    <property type="taxonomic scope" value="Archaea"/>
</dbReference>
<dbReference type="EMBL" id="CP003531">
    <property type="protein sequence ID" value="AFK51190.1"/>
    <property type="molecule type" value="Genomic_DNA"/>
</dbReference>
<evidence type="ECO:0000313" key="2">
    <source>
        <dbReference type="Proteomes" id="UP000005270"/>
    </source>
</evidence>
<organism evidence="1 2">
    <name type="scientific">Thermogladius calderae (strain DSM 22663 / VKM B-2946 / 1633)</name>
    <dbReference type="NCBI Taxonomy" id="1184251"/>
    <lineage>
        <taxon>Archaea</taxon>
        <taxon>Thermoproteota</taxon>
        <taxon>Thermoprotei</taxon>
        <taxon>Desulfurococcales</taxon>
        <taxon>Desulfurococcaceae</taxon>
        <taxon>Thermogladius</taxon>
    </lineage>
</organism>
<dbReference type="AlphaFoldDB" id="I3TEK2"/>
<accession>I3TEK2</accession>
<dbReference type="OrthoDB" id="9948at2157"/>
<dbReference type="Pfam" id="PF05559">
    <property type="entry name" value="DUF763"/>
    <property type="match status" value="1"/>
</dbReference>
<protein>
    <recommendedName>
        <fullName evidence="3">DUF763 domain-containing protein</fullName>
    </recommendedName>
</protein>
<reference evidence="1 2" key="1">
    <citation type="journal article" date="2012" name="J. Bacteriol.">
        <title>Complete genome sequence of the hyperthermophilic cellulolytic Crenarchaeon 'Thermogladius cellulolyticus' 1633.</title>
        <authorList>
            <person name="Mardanov A.V."/>
            <person name="Kochetkova T.V."/>
            <person name="Beletsky A.V."/>
            <person name="Bonch-Osmolovskaya E.A."/>
            <person name="Ravin N.V."/>
            <person name="Skryabin K.G."/>
        </authorList>
    </citation>
    <scope>NUCLEOTIDE SEQUENCE [LARGE SCALE GENOMIC DNA]</scope>
    <source>
        <strain evidence="2">DSM 22663 / VKM B-2946 / 1633</strain>
    </source>
</reference>